<dbReference type="GO" id="GO:0005829">
    <property type="term" value="C:cytosol"/>
    <property type="evidence" value="ECO:0007669"/>
    <property type="project" value="TreeGrafter"/>
</dbReference>
<protein>
    <submittedName>
        <fullName evidence="2">Aldo/keto reductase</fullName>
    </submittedName>
</protein>
<dbReference type="Pfam" id="PF00248">
    <property type="entry name" value="Aldo_ket_red"/>
    <property type="match status" value="1"/>
</dbReference>
<organism evidence="2 3">
    <name type="scientific">Bowdeniella nasicola</name>
    <dbReference type="NCBI Taxonomy" id="208480"/>
    <lineage>
        <taxon>Bacteria</taxon>
        <taxon>Bacillati</taxon>
        <taxon>Actinomycetota</taxon>
        <taxon>Actinomycetes</taxon>
        <taxon>Actinomycetales</taxon>
        <taxon>Actinomycetaceae</taxon>
        <taxon>Bowdeniella</taxon>
    </lineage>
</organism>
<dbReference type="OrthoDB" id="9768793at2"/>
<dbReference type="SUPFAM" id="SSF51430">
    <property type="entry name" value="NAD(P)-linked oxidoreductase"/>
    <property type="match status" value="1"/>
</dbReference>
<proteinExistence type="predicted"/>
<dbReference type="PANTHER" id="PTHR43364">
    <property type="entry name" value="NADH-SPECIFIC METHYLGLYOXAL REDUCTASE-RELATED"/>
    <property type="match status" value="1"/>
</dbReference>
<evidence type="ECO:0000313" key="2">
    <source>
        <dbReference type="EMBL" id="OKL54867.1"/>
    </source>
</evidence>
<comment type="caution">
    <text evidence="2">The sequence shown here is derived from an EMBL/GenBank/DDBJ whole genome shotgun (WGS) entry which is preliminary data.</text>
</comment>
<dbReference type="InterPro" id="IPR050523">
    <property type="entry name" value="AKR_Detox_Biosynth"/>
</dbReference>
<sequence length="310" mass="32799">MEHRRLGRTGLHLSALGLGTMTWGSDTDEHEAKDLLTEFLDVGGSLLDTAPGYGQGGAEDLIGELIGKVVDRRDVILMTKGGVSVDRSGKVRLDASRRTLIDSLDDSLQRLGTSTVDLFLVQAPDPYTELDEVAGALEHIVASGRAHYVGLSNFAAWQVGYLAGALSTPLALVQSEYSLVHRAAEDELLPACQALGAGFIGWAGLGRGVLTGKYRHTVPADSRAATAHLAAYVEPYLSQRYSGIIEAVATAAQGLDVPPLQVAAAWAQAHEAVSSILVGPRTAAQLRPLLAGDFELPNQIREALSEASEL</sequence>
<dbReference type="RefSeq" id="WP_073715716.1">
    <property type="nucleotide sequence ID" value="NZ_MQVR01000006.1"/>
</dbReference>
<gene>
    <name evidence="2" type="ORF">BSZ39_01965</name>
</gene>
<name>A0A1Q5Q4W1_9ACTO</name>
<dbReference type="AlphaFoldDB" id="A0A1Q5Q4W1"/>
<evidence type="ECO:0000313" key="3">
    <source>
        <dbReference type="Proteomes" id="UP000185628"/>
    </source>
</evidence>
<evidence type="ECO:0000259" key="1">
    <source>
        <dbReference type="Pfam" id="PF00248"/>
    </source>
</evidence>
<dbReference type="InterPro" id="IPR036812">
    <property type="entry name" value="NAD(P)_OxRdtase_dom_sf"/>
</dbReference>
<dbReference type="Proteomes" id="UP000185628">
    <property type="component" value="Unassembled WGS sequence"/>
</dbReference>
<dbReference type="PANTHER" id="PTHR43364:SF18">
    <property type="entry name" value="OXIDOREDUCTASE"/>
    <property type="match status" value="1"/>
</dbReference>
<keyword evidence="3" id="KW-1185">Reference proteome</keyword>
<accession>A0A1Q5Q4W1</accession>
<dbReference type="InterPro" id="IPR023210">
    <property type="entry name" value="NADP_OxRdtase_dom"/>
</dbReference>
<feature type="domain" description="NADP-dependent oxidoreductase" evidence="1">
    <location>
        <begin position="16"/>
        <end position="291"/>
    </location>
</feature>
<reference evidence="3" key="1">
    <citation type="submission" date="2016-12" db="EMBL/GenBank/DDBJ databases">
        <authorList>
            <person name="Meng X."/>
        </authorList>
    </citation>
    <scope>NUCLEOTIDE SEQUENCE [LARGE SCALE GENOMIC DNA]</scope>
    <source>
        <strain evidence="3">DSM 19116</strain>
    </source>
</reference>
<dbReference type="EMBL" id="MQVR01000006">
    <property type="protein sequence ID" value="OKL54867.1"/>
    <property type="molecule type" value="Genomic_DNA"/>
</dbReference>
<dbReference type="Gene3D" id="3.20.20.100">
    <property type="entry name" value="NADP-dependent oxidoreductase domain"/>
    <property type="match status" value="1"/>
</dbReference>